<gene>
    <name evidence="1" type="ORF">ABOZ73_06740</name>
</gene>
<dbReference type="PANTHER" id="PTHR40266:SF2">
    <property type="entry name" value="TOXIN HIGB-1"/>
    <property type="match status" value="1"/>
</dbReference>
<accession>A0AB39KWY7</accession>
<dbReference type="RefSeq" id="WP_369061764.1">
    <property type="nucleotide sequence ID" value="NZ_CP158375.1"/>
</dbReference>
<name>A0AB39KWY7_9CAUL</name>
<sequence length="93" mass="10523">MIRSWKSQAAKAAFEGRVPKGFPSDLVKKTRRLLAQLNAVTVVEQLRHPPGDRLHTLSGDLAGQWSLSVNDQFRIVFVWGSEGPEDVWFGDYR</sequence>
<dbReference type="InterPro" id="IPR007711">
    <property type="entry name" value="HigB-1"/>
</dbReference>
<dbReference type="InterPro" id="IPR035093">
    <property type="entry name" value="RelE/ParE_toxin_dom_sf"/>
</dbReference>
<organism evidence="1">
    <name type="scientific">Caulobacter sp. 73W</name>
    <dbReference type="NCBI Taxonomy" id="3161137"/>
    <lineage>
        <taxon>Bacteria</taxon>
        <taxon>Pseudomonadati</taxon>
        <taxon>Pseudomonadota</taxon>
        <taxon>Alphaproteobacteria</taxon>
        <taxon>Caulobacterales</taxon>
        <taxon>Caulobacteraceae</taxon>
        <taxon>Caulobacter</taxon>
    </lineage>
</organism>
<dbReference type="SUPFAM" id="SSF143011">
    <property type="entry name" value="RelE-like"/>
    <property type="match status" value="1"/>
</dbReference>
<dbReference type="AlphaFoldDB" id="A0AB39KWY7"/>
<protein>
    <submittedName>
        <fullName evidence="1">Type II toxin-antitoxin system RelE/ParE family toxin</fullName>
    </submittedName>
</protein>
<proteinExistence type="predicted"/>
<reference evidence="1" key="1">
    <citation type="submission" date="2024-06" db="EMBL/GenBank/DDBJ databases">
        <title>Caulobacter inopinatus, sp. nov.</title>
        <authorList>
            <person name="Donachie S.P."/>
        </authorList>
    </citation>
    <scope>NUCLEOTIDE SEQUENCE</scope>
    <source>
        <strain evidence="1">73W</strain>
    </source>
</reference>
<dbReference type="Pfam" id="PF05015">
    <property type="entry name" value="HigB-like_toxin"/>
    <property type="match status" value="1"/>
</dbReference>
<evidence type="ECO:0000313" key="1">
    <source>
        <dbReference type="EMBL" id="XDO98107.1"/>
    </source>
</evidence>
<dbReference type="Gene3D" id="3.30.2310.20">
    <property type="entry name" value="RelE-like"/>
    <property type="match status" value="1"/>
</dbReference>
<dbReference type="EMBL" id="CP158375">
    <property type="protein sequence ID" value="XDO98107.1"/>
    <property type="molecule type" value="Genomic_DNA"/>
</dbReference>
<dbReference type="PANTHER" id="PTHR40266">
    <property type="entry name" value="TOXIN HIGB-1"/>
    <property type="match status" value="1"/>
</dbReference>